<evidence type="ECO:0000313" key="4">
    <source>
        <dbReference type="Proteomes" id="UP000066480"/>
    </source>
</evidence>
<organism evidence="3 4">
    <name type="scientific">Luteipulveratus mongoliensis</name>
    <dbReference type="NCBI Taxonomy" id="571913"/>
    <lineage>
        <taxon>Bacteria</taxon>
        <taxon>Bacillati</taxon>
        <taxon>Actinomycetota</taxon>
        <taxon>Actinomycetes</taxon>
        <taxon>Micrococcales</taxon>
        <taxon>Dermacoccaceae</taxon>
        <taxon>Luteipulveratus</taxon>
    </lineage>
</organism>
<feature type="domain" description="Beta-lactamase-related" evidence="2">
    <location>
        <begin position="60"/>
        <end position="404"/>
    </location>
</feature>
<accession>A0A0K1JPT1</accession>
<dbReference type="Proteomes" id="UP000066480">
    <property type="component" value="Chromosome"/>
</dbReference>
<keyword evidence="4" id="KW-1185">Reference proteome</keyword>
<dbReference type="Gene3D" id="3.40.710.10">
    <property type="entry name" value="DD-peptidase/beta-lactamase superfamily"/>
    <property type="match status" value="1"/>
</dbReference>
<dbReference type="AlphaFoldDB" id="A0A0K1JPT1"/>
<dbReference type="STRING" id="571913.VV02_02715"/>
<dbReference type="InterPro" id="IPR006311">
    <property type="entry name" value="TAT_signal"/>
</dbReference>
<evidence type="ECO:0000313" key="3">
    <source>
        <dbReference type="EMBL" id="AKU18585.1"/>
    </source>
</evidence>
<sequence>MDNESKRGIDRRRLLGWSGLAAAGAVAGPLLGSESAHAATKLDTAYDKVPPATRPGGAYDRYVAQLAAEGKFSGVVMLSHRGRTVLSRSYGMADREKKIRIHEGTAFNLSSAGKPFHAVAILQLAQEGKLNLWDTVGAHLKGFDKDIAEQVTIHHMLSGTSGMNSPDEDLDRITNSREEVQADNEKWSRQSKLAAPVGTPTEHAGSEVGILSLIVESVSGMSYWDYVEKHVFRRCGMTGTAFYTRAQWLTDEHIAHSYMRIADGSSVDAVRNLDKGSPDPYQLGKNAARSFIAPPGDAGFATAPDLVRFANALYDGTALDPHYNELFVGPKVVHRPQGGGLAAHAGAKSVPADASFGSYSLPVSIVQGQWLVGRAGVNPGSFASWNIYPDSGWVGVILGNDDNAPFIDIINQEMAAILGTT</sequence>
<name>A0A0K1JPT1_9MICO</name>
<proteinExistence type="predicted"/>
<dbReference type="InterPro" id="IPR001466">
    <property type="entry name" value="Beta-lactam-related"/>
</dbReference>
<dbReference type="OrthoDB" id="9809635at2"/>
<protein>
    <submittedName>
        <fullName evidence="3">Beta-lactamase</fullName>
    </submittedName>
</protein>
<dbReference type="SUPFAM" id="SSF56601">
    <property type="entry name" value="beta-lactamase/transpeptidase-like"/>
    <property type="match status" value="1"/>
</dbReference>
<evidence type="ECO:0000259" key="2">
    <source>
        <dbReference type="Pfam" id="PF00144"/>
    </source>
</evidence>
<dbReference type="PROSITE" id="PS51318">
    <property type="entry name" value="TAT"/>
    <property type="match status" value="1"/>
</dbReference>
<dbReference type="InterPro" id="IPR012338">
    <property type="entry name" value="Beta-lactam/transpept-like"/>
</dbReference>
<dbReference type="KEGG" id="lmoi:VV02_02715"/>
<dbReference type="PATRIC" id="fig|571913.6.peg.557"/>
<gene>
    <name evidence="3" type="ORF">VV02_02715</name>
</gene>
<reference evidence="3 4" key="1">
    <citation type="submission" date="2015-03" db="EMBL/GenBank/DDBJ databases">
        <title>Luteipulveratus halotolerans sp. nov., a novel actinobacterium (Dermacoccaceae) from Sarawak, Malaysia.</title>
        <authorList>
            <person name="Juboi H."/>
            <person name="Basik A."/>
            <person name="Shamsul S.S."/>
            <person name="Arnold P."/>
            <person name="Schmitt E.K."/>
            <person name="Sanglier J.-J."/>
            <person name="Yeo T."/>
        </authorList>
    </citation>
    <scope>NUCLEOTIDE SEQUENCE [LARGE SCALE GENOMIC DNA]</scope>
    <source>
        <strain evidence="3 4">MN07-A0370</strain>
    </source>
</reference>
<dbReference type="PANTHER" id="PTHR43283">
    <property type="entry name" value="BETA-LACTAMASE-RELATED"/>
    <property type="match status" value="1"/>
</dbReference>
<dbReference type="EMBL" id="CP011112">
    <property type="protein sequence ID" value="AKU18585.1"/>
    <property type="molecule type" value="Genomic_DNA"/>
</dbReference>
<feature type="region of interest" description="Disordered" evidence="1">
    <location>
        <begin position="180"/>
        <end position="200"/>
    </location>
</feature>
<dbReference type="PANTHER" id="PTHR43283:SF3">
    <property type="entry name" value="BETA-LACTAMASE FAMILY PROTEIN (AFU_ORTHOLOGUE AFUA_5G07500)"/>
    <property type="match status" value="1"/>
</dbReference>
<dbReference type="Pfam" id="PF00144">
    <property type="entry name" value="Beta-lactamase"/>
    <property type="match status" value="1"/>
</dbReference>
<dbReference type="InterPro" id="IPR050789">
    <property type="entry name" value="Diverse_Enzym_Activities"/>
</dbReference>
<evidence type="ECO:0000256" key="1">
    <source>
        <dbReference type="SAM" id="MobiDB-lite"/>
    </source>
</evidence>